<keyword evidence="4" id="KW-1185">Reference proteome</keyword>
<feature type="chain" id="PRO_5023000196" evidence="1">
    <location>
        <begin position="24"/>
        <end position="145"/>
    </location>
</feature>
<dbReference type="AlphaFoldDB" id="A0A5B2VYW5"/>
<dbReference type="RefSeq" id="WP_149836449.1">
    <property type="nucleotide sequence ID" value="NZ_VUOC01000001.1"/>
</dbReference>
<evidence type="ECO:0000259" key="2">
    <source>
        <dbReference type="Pfam" id="PF13648"/>
    </source>
</evidence>
<keyword evidence="1" id="KW-0732">Signal</keyword>
<reference evidence="3 4" key="1">
    <citation type="submission" date="2019-09" db="EMBL/GenBank/DDBJ databases">
        <title>Chitinophaga ginsengihumi sp. nov., isolated from soil of ginseng rhizosphere.</title>
        <authorList>
            <person name="Lee J."/>
        </authorList>
    </citation>
    <scope>NUCLEOTIDE SEQUENCE [LARGE SCALE GENOMIC DNA]</scope>
    <source>
        <strain evidence="3 4">BN140078</strain>
    </source>
</reference>
<evidence type="ECO:0000313" key="3">
    <source>
        <dbReference type="EMBL" id="KAA2245053.1"/>
    </source>
</evidence>
<comment type="caution">
    <text evidence="3">The sequence shown here is derived from an EMBL/GenBank/DDBJ whole genome shotgun (WGS) entry which is preliminary data.</text>
</comment>
<protein>
    <submittedName>
        <fullName evidence="3">Lipocalin family protein</fullName>
    </submittedName>
</protein>
<evidence type="ECO:0000313" key="4">
    <source>
        <dbReference type="Proteomes" id="UP000324611"/>
    </source>
</evidence>
<gene>
    <name evidence="3" type="ORF">F0L74_03575</name>
</gene>
<dbReference type="Proteomes" id="UP000324611">
    <property type="component" value="Unassembled WGS sequence"/>
</dbReference>
<proteinExistence type="predicted"/>
<dbReference type="Pfam" id="PF13648">
    <property type="entry name" value="Lipocalin_4"/>
    <property type="match status" value="1"/>
</dbReference>
<evidence type="ECO:0000256" key="1">
    <source>
        <dbReference type="SAM" id="SignalP"/>
    </source>
</evidence>
<reference evidence="3 4" key="2">
    <citation type="submission" date="2019-09" db="EMBL/GenBank/DDBJ databases">
        <authorList>
            <person name="Jin C."/>
        </authorList>
    </citation>
    <scope>NUCLEOTIDE SEQUENCE [LARGE SCALE GENOMIC DNA]</scope>
    <source>
        <strain evidence="3 4">BN140078</strain>
    </source>
</reference>
<accession>A0A5B2VYW5</accession>
<sequence length="145" mass="16133">MQKSIVRLLALAGVFTLLFIACSKDDDTPPENKMIQGNWQFDFSIDTVFNPQNAVVSIDTTTSADVSGAYFNLKADGKFEANLSDTVVTGTYRLINGQTLELTNNQGISDQVPVITLTDTQMVFMVRDNDYGNGNYSKEYFHLKK</sequence>
<dbReference type="PROSITE" id="PS51257">
    <property type="entry name" value="PROKAR_LIPOPROTEIN"/>
    <property type="match status" value="1"/>
</dbReference>
<dbReference type="EMBL" id="VUOC01000001">
    <property type="protein sequence ID" value="KAA2245053.1"/>
    <property type="molecule type" value="Genomic_DNA"/>
</dbReference>
<name>A0A5B2VYW5_9BACT</name>
<dbReference type="InterPro" id="IPR024311">
    <property type="entry name" value="Lipocalin-like"/>
</dbReference>
<organism evidence="3 4">
    <name type="scientific">Chitinophaga agrisoli</name>
    <dbReference type="NCBI Taxonomy" id="2607653"/>
    <lineage>
        <taxon>Bacteria</taxon>
        <taxon>Pseudomonadati</taxon>
        <taxon>Bacteroidota</taxon>
        <taxon>Chitinophagia</taxon>
        <taxon>Chitinophagales</taxon>
        <taxon>Chitinophagaceae</taxon>
        <taxon>Chitinophaga</taxon>
    </lineage>
</organism>
<feature type="domain" description="Lipocalin-like" evidence="2">
    <location>
        <begin position="35"/>
        <end position="124"/>
    </location>
</feature>
<feature type="signal peptide" evidence="1">
    <location>
        <begin position="1"/>
        <end position="23"/>
    </location>
</feature>